<dbReference type="Pfam" id="PF13419">
    <property type="entry name" value="HAD_2"/>
    <property type="match status" value="1"/>
</dbReference>
<dbReference type="EMBL" id="VSSQ01001194">
    <property type="protein sequence ID" value="MPM06074.1"/>
    <property type="molecule type" value="Genomic_DNA"/>
</dbReference>
<dbReference type="Gene3D" id="3.40.50.1000">
    <property type="entry name" value="HAD superfamily/HAD-like"/>
    <property type="match status" value="1"/>
</dbReference>
<keyword evidence="1" id="KW-0479">Metal-binding</keyword>
<accession>A0A644WVI0</accession>
<dbReference type="SUPFAM" id="SSF56784">
    <property type="entry name" value="HAD-like"/>
    <property type="match status" value="1"/>
</dbReference>
<dbReference type="PANTHER" id="PTHR46193">
    <property type="entry name" value="6-PHOSPHOGLUCONATE PHOSPHATASE"/>
    <property type="match status" value="1"/>
</dbReference>
<evidence type="ECO:0000256" key="1">
    <source>
        <dbReference type="ARBA" id="ARBA00022723"/>
    </source>
</evidence>
<protein>
    <submittedName>
        <fullName evidence="4">Protein CbbY</fullName>
        <ecNumber evidence="4">3.1.3.-</ecNumber>
    </submittedName>
</protein>
<keyword evidence="4" id="KW-0378">Hydrolase</keyword>
<dbReference type="InterPro" id="IPR006439">
    <property type="entry name" value="HAD-SF_hydro_IA"/>
</dbReference>
<dbReference type="AlphaFoldDB" id="A0A644WVI0"/>
<keyword evidence="3" id="KW-0119">Carbohydrate metabolism</keyword>
<dbReference type="GO" id="GO:0016787">
    <property type="term" value="F:hydrolase activity"/>
    <property type="evidence" value="ECO:0007669"/>
    <property type="project" value="UniProtKB-KW"/>
</dbReference>
<gene>
    <name evidence="4" type="primary">cbbY_1</name>
    <name evidence="4" type="ORF">SDC9_52369</name>
</gene>
<dbReference type="PANTHER" id="PTHR46193:SF18">
    <property type="entry name" value="HEXITOL PHOSPHATASE B"/>
    <property type="match status" value="1"/>
</dbReference>
<name>A0A644WVI0_9ZZZZ</name>
<comment type="caution">
    <text evidence="4">The sequence shown here is derived from an EMBL/GenBank/DDBJ whole genome shotgun (WGS) entry which is preliminary data.</text>
</comment>
<evidence type="ECO:0000256" key="2">
    <source>
        <dbReference type="ARBA" id="ARBA00022842"/>
    </source>
</evidence>
<dbReference type="InterPro" id="IPR041492">
    <property type="entry name" value="HAD_2"/>
</dbReference>
<evidence type="ECO:0000313" key="4">
    <source>
        <dbReference type="EMBL" id="MPM06074.1"/>
    </source>
</evidence>
<dbReference type="InterPro" id="IPR023214">
    <property type="entry name" value="HAD_sf"/>
</dbReference>
<organism evidence="4">
    <name type="scientific">bioreactor metagenome</name>
    <dbReference type="NCBI Taxonomy" id="1076179"/>
    <lineage>
        <taxon>unclassified sequences</taxon>
        <taxon>metagenomes</taxon>
        <taxon>ecological metagenomes</taxon>
    </lineage>
</organism>
<dbReference type="GO" id="GO:0046872">
    <property type="term" value="F:metal ion binding"/>
    <property type="evidence" value="ECO:0007669"/>
    <property type="project" value="UniProtKB-KW"/>
</dbReference>
<sequence>MLRNDVPDVFERLTESGVRIAIASSSERPDIERMLDQCSLHKYIDCYLSGEDCQKTKPDPEVYLKALHELALPKEECVVVEDSAVGIQAAKGAGLFVFAMNPGTHSMDQSGADCRINSLSEIFAHLDA</sequence>
<evidence type="ECO:0000256" key="3">
    <source>
        <dbReference type="ARBA" id="ARBA00023277"/>
    </source>
</evidence>
<reference evidence="4" key="1">
    <citation type="submission" date="2019-08" db="EMBL/GenBank/DDBJ databases">
        <authorList>
            <person name="Kucharzyk K."/>
            <person name="Murdoch R.W."/>
            <person name="Higgins S."/>
            <person name="Loffler F."/>
        </authorList>
    </citation>
    <scope>NUCLEOTIDE SEQUENCE</scope>
</reference>
<dbReference type="InterPro" id="IPR051600">
    <property type="entry name" value="Beta-PGM-like"/>
</dbReference>
<dbReference type="EC" id="3.1.3.-" evidence="4"/>
<dbReference type="InterPro" id="IPR036412">
    <property type="entry name" value="HAD-like_sf"/>
</dbReference>
<proteinExistence type="predicted"/>
<dbReference type="NCBIfam" id="TIGR01509">
    <property type="entry name" value="HAD-SF-IA-v3"/>
    <property type="match status" value="1"/>
</dbReference>
<dbReference type="NCBIfam" id="TIGR01549">
    <property type="entry name" value="HAD-SF-IA-v1"/>
    <property type="match status" value="1"/>
</dbReference>
<keyword evidence="2" id="KW-0460">Magnesium</keyword>